<dbReference type="InterPro" id="IPR052337">
    <property type="entry name" value="SAT4-like"/>
</dbReference>
<comment type="similarity">
    <text evidence="5">Belongs to the SAT4 family.</text>
</comment>
<dbReference type="PANTHER" id="PTHR33048">
    <property type="entry name" value="PTH11-LIKE INTEGRAL MEMBRANE PROTEIN (AFU_ORTHOLOGUE AFUA_5G11245)"/>
    <property type="match status" value="1"/>
</dbReference>
<protein>
    <recommendedName>
        <fullName evidence="7">Rhodopsin domain-containing protein</fullName>
    </recommendedName>
</protein>
<dbReference type="Proteomes" id="UP000813444">
    <property type="component" value="Unassembled WGS sequence"/>
</dbReference>
<dbReference type="EMBL" id="JAGPNK010000022">
    <property type="protein sequence ID" value="KAH7304594.1"/>
    <property type="molecule type" value="Genomic_DNA"/>
</dbReference>
<organism evidence="8 9">
    <name type="scientific">Stachybotrys elegans</name>
    <dbReference type="NCBI Taxonomy" id="80388"/>
    <lineage>
        <taxon>Eukaryota</taxon>
        <taxon>Fungi</taxon>
        <taxon>Dikarya</taxon>
        <taxon>Ascomycota</taxon>
        <taxon>Pezizomycotina</taxon>
        <taxon>Sordariomycetes</taxon>
        <taxon>Hypocreomycetidae</taxon>
        <taxon>Hypocreales</taxon>
        <taxon>Stachybotryaceae</taxon>
        <taxon>Stachybotrys</taxon>
    </lineage>
</organism>
<dbReference type="OrthoDB" id="3897607at2759"/>
<proteinExistence type="inferred from homology"/>
<dbReference type="GO" id="GO:0016020">
    <property type="term" value="C:membrane"/>
    <property type="evidence" value="ECO:0007669"/>
    <property type="project" value="UniProtKB-SubCell"/>
</dbReference>
<feature type="transmembrane region" description="Helical" evidence="6">
    <location>
        <begin position="225"/>
        <end position="250"/>
    </location>
</feature>
<evidence type="ECO:0000256" key="3">
    <source>
        <dbReference type="ARBA" id="ARBA00022989"/>
    </source>
</evidence>
<sequence length="253" mass="28512">MTCISAVLCTTLTALRTGVRFHYHNLDIDDHIAHVGLVFWLVCLGLAIPLCLNGLGARSTHYTDDMAAQTRKYFFLFQDIYVWANIPVKVSICLSIHRVVKHYTWISWTLYVIIFIIVSSSVVTNIWLLTFCRPVAFMWDSSIPGGTCRSAESMLAIANAWSYINIVIDWVVALLPVFLLWKMNMPWKQKVTVSGVLSLGIFASTATIVRLVYLPAFTATEDYLYGLGQIILWTILELTMAIIAVSLMALRPL</sequence>
<feature type="transmembrane region" description="Helical" evidence="6">
    <location>
        <begin position="160"/>
        <end position="181"/>
    </location>
</feature>
<feature type="domain" description="Rhodopsin" evidence="7">
    <location>
        <begin position="15"/>
        <end position="253"/>
    </location>
</feature>
<evidence type="ECO:0000256" key="4">
    <source>
        <dbReference type="ARBA" id="ARBA00023136"/>
    </source>
</evidence>
<gene>
    <name evidence="8" type="ORF">B0I35DRAFT_338764</name>
</gene>
<name>A0A8K0SFN2_9HYPO</name>
<dbReference type="Pfam" id="PF20684">
    <property type="entry name" value="Fung_rhodopsin"/>
    <property type="match status" value="1"/>
</dbReference>
<comment type="caution">
    <text evidence="8">The sequence shown here is derived from an EMBL/GenBank/DDBJ whole genome shotgun (WGS) entry which is preliminary data.</text>
</comment>
<keyword evidence="4 6" id="KW-0472">Membrane</keyword>
<evidence type="ECO:0000256" key="2">
    <source>
        <dbReference type="ARBA" id="ARBA00022692"/>
    </source>
</evidence>
<evidence type="ECO:0000256" key="6">
    <source>
        <dbReference type="SAM" id="Phobius"/>
    </source>
</evidence>
<evidence type="ECO:0000259" key="7">
    <source>
        <dbReference type="Pfam" id="PF20684"/>
    </source>
</evidence>
<keyword evidence="2 6" id="KW-0812">Transmembrane</keyword>
<feature type="transmembrane region" description="Helical" evidence="6">
    <location>
        <begin position="108"/>
        <end position="129"/>
    </location>
</feature>
<accession>A0A8K0SFN2</accession>
<keyword evidence="3 6" id="KW-1133">Transmembrane helix</keyword>
<reference evidence="8" key="1">
    <citation type="journal article" date="2021" name="Nat. Commun.">
        <title>Genetic determinants of endophytism in the Arabidopsis root mycobiome.</title>
        <authorList>
            <person name="Mesny F."/>
            <person name="Miyauchi S."/>
            <person name="Thiergart T."/>
            <person name="Pickel B."/>
            <person name="Atanasova L."/>
            <person name="Karlsson M."/>
            <person name="Huettel B."/>
            <person name="Barry K.W."/>
            <person name="Haridas S."/>
            <person name="Chen C."/>
            <person name="Bauer D."/>
            <person name="Andreopoulos W."/>
            <person name="Pangilinan J."/>
            <person name="LaButti K."/>
            <person name="Riley R."/>
            <person name="Lipzen A."/>
            <person name="Clum A."/>
            <person name="Drula E."/>
            <person name="Henrissat B."/>
            <person name="Kohler A."/>
            <person name="Grigoriev I.V."/>
            <person name="Martin F.M."/>
            <person name="Hacquard S."/>
        </authorList>
    </citation>
    <scope>NUCLEOTIDE SEQUENCE</scope>
    <source>
        <strain evidence="8">MPI-CAGE-CH-0235</strain>
    </source>
</reference>
<evidence type="ECO:0000256" key="5">
    <source>
        <dbReference type="ARBA" id="ARBA00038359"/>
    </source>
</evidence>
<feature type="transmembrane region" description="Helical" evidence="6">
    <location>
        <begin position="193"/>
        <end position="213"/>
    </location>
</feature>
<dbReference type="PANTHER" id="PTHR33048:SF31">
    <property type="entry name" value="INTEGRAL MEMBRANE PROTEIN"/>
    <property type="match status" value="1"/>
</dbReference>
<comment type="subcellular location">
    <subcellularLocation>
        <location evidence="1">Membrane</location>
        <topology evidence="1">Multi-pass membrane protein</topology>
    </subcellularLocation>
</comment>
<feature type="non-terminal residue" evidence="8">
    <location>
        <position position="253"/>
    </location>
</feature>
<evidence type="ECO:0000313" key="8">
    <source>
        <dbReference type="EMBL" id="KAH7304594.1"/>
    </source>
</evidence>
<evidence type="ECO:0000256" key="1">
    <source>
        <dbReference type="ARBA" id="ARBA00004141"/>
    </source>
</evidence>
<evidence type="ECO:0000313" key="9">
    <source>
        <dbReference type="Proteomes" id="UP000813444"/>
    </source>
</evidence>
<dbReference type="AlphaFoldDB" id="A0A8K0SFN2"/>
<keyword evidence="9" id="KW-1185">Reference proteome</keyword>
<feature type="transmembrane region" description="Helical" evidence="6">
    <location>
        <begin position="32"/>
        <end position="52"/>
    </location>
</feature>
<dbReference type="InterPro" id="IPR049326">
    <property type="entry name" value="Rhodopsin_dom_fungi"/>
</dbReference>